<dbReference type="HOGENOM" id="CLU_028498_0_0_1"/>
<dbReference type="Gene3D" id="1.25.40.20">
    <property type="entry name" value="Ankyrin repeat-containing domain"/>
    <property type="match status" value="1"/>
</dbReference>
<dbReference type="STRING" id="6669.E9GS60"/>
<evidence type="ECO:0000313" key="2">
    <source>
        <dbReference type="EMBL" id="EFX77725.1"/>
    </source>
</evidence>
<dbReference type="AlphaFoldDB" id="E9GS60"/>
<organism evidence="2 3">
    <name type="scientific">Daphnia pulex</name>
    <name type="common">Water flea</name>
    <dbReference type="NCBI Taxonomy" id="6669"/>
    <lineage>
        <taxon>Eukaryota</taxon>
        <taxon>Metazoa</taxon>
        <taxon>Ecdysozoa</taxon>
        <taxon>Arthropoda</taxon>
        <taxon>Crustacea</taxon>
        <taxon>Branchiopoda</taxon>
        <taxon>Diplostraca</taxon>
        <taxon>Cladocera</taxon>
        <taxon>Anomopoda</taxon>
        <taxon>Daphniidae</taxon>
        <taxon>Daphnia</taxon>
    </lineage>
</organism>
<gene>
    <name evidence="2" type="ORF">DAPPUDRAFT_105893</name>
</gene>
<dbReference type="SUPFAM" id="SSF48403">
    <property type="entry name" value="Ankyrin repeat"/>
    <property type="match status" value="1"/>
</dbReference>
<name>E9GS60_DAPPU</name>
<dbReference type="OrthoDB" id="496981at2759"/>
<sequence length="410" mass="47729">MAQTLLHQSKRKRVEQETLPEQNDEWPIKRSKIIKLLQELSSGSWESVCWRKGLNLRTENELFHQEKCIRLPIQRPIMDQHLDEASETPQKLLQDYYGSPSVYIVREVYKVTLQDWKAKRLEPDRAFALCIHIIHLADPIKIYNKKLWDTIYHDLTNVLKDKRWSPTAFCKTNSVMNFGNLLTVLRFVSAYLVKSFNNRAYYPAFKLIGISETVVQILRLLVSSPRSEEQKKHLKDTLKTYFATSNVWDDPQFNLILKVSTNFHPVDINSSDLELIQMLLKAGANPNVIDSTNSTPLHILATKESGNSQRWPFCISEAHKRRFETFTKTVEVFLENTTHHEYHDHPNRKGQLALQLLSEMQYPDPGLQRLLNSAPRKVPSLTCLAASIVRKHNIGYDNIPIDLQYFIEQH</sequence>
<evidence type="ECO:0000313" key="3">
    <source>
        <dbReference type="Proteomes" id="UP000000305"/>
    </source>
</evidence>
<dbReference type="PhylomeDB" id="E9GS60"/>
<dbReference type="GO" id="GO:0005634">
    <property type="term" value="C:nucleus"/>
    <property type="evidence" value="ECO:0000318"/>
    <property type="project" value="GO_Central"/>
</dbReference>
<dbReference type="GO" id="GO:0003950">
    <property type="term" value="F:NAD+ poly-ADP-ribosyltransferase activity"/>
    <property type="evidence" value="ECO:0000318"/>
    <property type="project" value="GO_Central"/>
</dbReference>
<dbReference type="InterPro" id="IPR036770">
    <property type="entry name" value="Ankyrin_rpt-contain_sf"/>
</dbReference>
<reference evidence="2 3" key="1">
    <citation type="journal article" date="2011" name="Science">
        <title>The ecoresponsive genome of Daphnia pulex.</title>
        <authorList>
            <person name="Colbourne J.K."/>
            <person name="Pfrender M.E."/>
            <person name="Gilbert D."/>
            <person name="Thomas W.K."/>
            <person name="Tucker A."/>
            <person name="Oakley T.H."/>
            <person name="Tokishita S."/>
            <person name="Aerts A."/>
            <person name="Arnold G.J."/>
            <person name="Basu M.K."/>
            <person name="Bauer D.J."/>
            <person name="Caceres C.E."/>
            <person name="Carmel L."/>
            <person name="Casola C."/>
            <person name="Choi J.H."/>
            <person name="Detter J.C."/>
            <person name="Dong Q."/>
            <person name="Dusheyko S."/>
            <person name="Eads B.D."/>
            <person name="Frohlich T."/>
            <person name="Geiler-Samerotte K.A."/>
            <person name="Gerlach D."/>
            <person name="Hatcher P."/>
            <person name="Jogdeo S."/>
            <person name="Krijgsveld J."/>
            <person name="Kriventseva E.V."/>
            <person name="Kultz D."/>
            <person name="Laforsch C."/>
            <person name="Lindquist E."/>
            <person name="Lopez J."/>
            <person name="Manak J.R."/>
            <person name="Muller J."/>
            <person name="Pangilinan J."/>
            <person name="Patwardhan R.P."/>
            <person name="Pitluck S."/>
            <person name="Pritham E.J."/>
            <person name="Rechtsteiner A."/>
            <person name="Rho M."/>
            <person name="Rogozin I.B."/>
            <person name="Sakarya O."/>
            <person name="Salamov A."/>
            <person name="Schaack S."/>
            <person name="Shapiro H."/>
            <person name="Shiga Y."/>
            <person name="Skalitzky C."/>
            <person name="Smith Z."/>
            <person name="Souvorov A."/>
            <person name="Sung W."/>
            <person name="Tang Z."/>
            <person name="Tsuchiya D."/>
            <person name="Tu H."/>
            <person name="Vos H."/>
            <person name="Wang M."/>
            <person name="Wolf Y.I."/>
            <person name="Yamagata H."/>
            <person name="Yamada T."/>
            <person name="Ye Y."/>
            <person name="Shaw J.R."/>
            <person name="Andrews J."/>
            <person name="Crease T.J."/>
            <person name="Tang H."/>
            <person name="Lucas S.M."/>
            <person name="Robertson H.M."/>
            <person name="Bork P."/>
            <person name="Koonin E.V."/>
            <person name="Zdobnov E.M."/>
            <person name="Grigoriev I.V."/>
            <person name="Lynch M."/>
            <person name="Boore J.L."/>
        </authorList>
    </citation>
    <scope>NUCLEOTIDE SEQUENCE [LARGE SCALE GENOMIC DNA]</scope>
</reference>
<dbReference type="GO" id="GO:0090263">
    <property type="term" value="P:positive regulation of canonical Wnt signaling pathway"/>
    <property type="evidence" value="ECO:0000318"/>
    <property type="project" value="GO_Central"/>
</dbReference>
<dbReference type="InParanoid" id="E9GS60"/>
<dbReference type="GO" id="GO:0005737">
    <property type="term" value="C:cytoplasm"/>
    <property type="evidence" value="ECO:0000318"/>
    <property type="project" value="GO_Central"/>
</dbReference>
<dbReference type="Proteomes" id="UP000000305">
    <property type="component" value="Unassembled WGS sequence"/>
</dbReference>
<dbReference type="GO" id="GO:1904355">
    <property type="term" value="P:positive regulation of telomere capping"/>
    <property type="evidence" value="ECO:0000318"/>
    <property type="project" value="GO_Central"/>
</dbReference>
<accession>E9GS60</accession>
<dbReference type="GO" id="GO:0070198">
    <property type="term" value="P:protein localization to chromosome, telomeric region"/>
    <property type="evidence" value="ECO:0000318"/>
    <property type="project" value="GO_Central"/>
</dbReference>
<proteinExistence type="predicted"/>
<evidence type="ECO:0000256" key="1">
    <source>
        <dbReference type="SAM" id="MobiDB-lite"/>
    </source>
</evidence>
<dbReference type="KEGG" id="dpx:DAPPUDRAFT_105893"/>
<protein>
    <submittedName>
        <fullName evidence="2">Uncharacterized protein</fullName>
    </submittedName>
</protein>
<keyword evidence="3" id="KW-1185">Reference proteome</keyword>
<dbReference type="EMBL" id="GL732561">
    <property type="protein sequence ID" value="EFX77725.1"/>
    <property type="molecule type" value="Genomic_DNA"/>
</dbReference>
<feature type="region of interest" description="Disordered" evidence="1">
    <location>
        <begin position="1"/>
        <end position="21"/>
    </location>
</feature>